<dbReference type="AlphaFoldDB" id="A0A6P2BZW6"/>
<evidence type="ECO:0000259" key="1">
    <source>
        <dbReference type="PROSITE" id="PS50943"/>
    </source>
</evidence>
<dbReference type="InterPro" id="IPR010982">
    <property type="entry name" value="Lambda_DNA-bd_dom_sf"/>
</dbReference>
<evidence type="ECO:0000313" key="2">
    <source>
        <dbReference type="EMBL" id="TVZ04652.1"/>
    </source>
</evidence>
<organism evidence="2 3">
    <name type="scientific">Trebonia kvetii</name>
    <dbReference type="NCBI Taxonomy" id="2480626"/>
    <lineage>
        <taxon>Bacteria</taxon>
        <taxon>Bacillati</taxon>
        <taxon>Actinomycetota</taxon>
        <taxon>Actinomycetes</taxon>
        <taxon>Streptosporangiales</taxon>
        <taxon>Treboniaceae</taxon>
        <taxon>Trebonia</taxon>
    </lineage>
</organism>
<evidence type="ECO:0000313" key="3">
    <source>
        <dbReference type="Proteomes" id="UP000460272"/>
    </source>
</evidence>
<dbReference type="InterPro" id="IPR043917">
    <property type="entry name" value="DUF5753"/>
</dbReference>
<dbReference type="Pfam" id="PF19054">
    <property type="entry name" value="DUF5753"/>
    <property type="match status" value="1"/>
</dbReference>
<dbReference type="GO" id="GO:0003677">
    <property type="term" value="F:DNA binding"/>
    <property type="evidence" value="ECO:0007669"/>
    <property type="project" value="InterPro"/>
</dbReference>
<accession>A0A6P2BZW6</accession>
<dbReference type="CDD" id="cd00093">
    <property type="entry name" value="HTH_XRE"/>
    <property type="match status" value="1"/>
</dbReference>
<dbReference type="InterPro" id="IPR001387">
    <property type="entry name" value="Cro/C1-type_HTH"/>
</dbReference>
<comment type="caution">
    <text evidence="2">The sequence shown here is derived from an EMBL/GenBank/DDBJ whole genome shotgun (WGS) entry which is preliminary data.</text>
</comment>
<dbReference type="EMBL" id="RPFW01000003">
    <property type="protein sequence ID" value="TVZ04652.1"/>
    <property type="molecule type" value="Genomic_DNA"/>
</dbReference>
<keyword evidence="3" id="KW-1185">Reference proteome</keyword>
<dbReference type="Pfam" id="PF13560">
    <property type="entry name" value="HTH_31"/>
    <property type="match status" value="1"/>
</dbReference>
<protein>
    <submittedName>
        <fullName evidence="2">XRE family transcriptional regulator</fullName>
    </submittedName>
</protein>
<reference evidence="2 3" key="1">
    <citation type="submission" date="2018-11" db="EMBL/GenBank/DDBJ databases">
        <title>Trebonia kvetii gen.nov., sp.nov., a novel acidophilic actinobacterium, and proposal of the new actinobacterial family Treboniaceae fam. nov.</title>
        <authorList>
            <person name="Rapoport D."/>
            <person name="Sagova-Mareckova M."/>
            <person name="Sedlacek I."/>
            <person name="Provaznik J."/>
            <person name="Kralova S."/>
            <person name="Pavlinic D."/>
            <person name="Benes V."/>
            <person name="Kopecky J."/>
        </authorList>
    </citation>
    <scope>NUCLEOTIDE SEQUENCE [LARGE SCALE GENOMIC DNA]</scope>
    <source>
        <strain evidence="2 3">15Tr583</strain>
    </source>
</reference>
<dbReference type="OrthoDB" id="5177725at2"/>
<dbReference type="Proteomes" id="UP000460272">
    <property type="component" value="Unassembled WGS sequence"/>
</dbReference>
<name>A0A6P2BZW6_9ACTN</name>
<proteinExistence type="predicted"/>
<feature type="domain" description="HTH cro/C1-type" evidence="1">
    <location>
        <begin position="7"/>
        <end position="60"/>
    </location>
</feature>
<dbReference type="SUPFAM" id="SSF47413">
    <property type="entry name" value="lambda repressor-like DNA-binding domains"/>
    <property type="match status" value="1"/>
</dbReference>
<gene>
    <name evidence="2" type="ORF">EAS64_16180</name>
</gene>
<dbReference type="Gene3D" id="1.10.260.40">
    <property type="entry name" value="lambda repressor-like DNA-binding domains"/>
    <property type="match status" value="1"/>
</dbReference>
<sequence>MLLGSQLRRLREAANVTPEQAGYEIRASRSKISRMETGRVGFKTRDVIDLLTLYGVIDEQSQSKFIYLARQSRRQDWWTSYSDVLPDWFENYLGLESASSTIRTFEIQFVHGLFQTEDYARAVTLLGHQTAPPDEIERRVGLRVKRQDLLVREDAPRIWSVMDEAVLRRPVGGLTAMRAQLRRLLEVTALPQVTLQVVPFDRGGHAGASGSFAILRFEEQYLPDVVYMEQLTGAVYLEQRSDVEHYLAVMDQLSSEALTPDATTRFIEQVVKET</sequence>
<dbReference type="PROSITE" id="PS50943">
    <property type="entry name" value="HTH_CROC1"/>
    <property type="match status" value="1"/>
</dbReference>
<dbReference type="SMART" id="SM00530">
    <property type="entry name" value="HTH_XRE"/>
    <property type="match status" value="1"/>
</dbReference>